<name>A0A3D9S2S2_9FLAO</name>
<feature type="transmembrane region" description="Helical" evidence="1">
    <location>
        <begin position="158"/>
        <end position="177"/>
    </location>
</feature>
<sequence>MTKLNKHILIPLVIASIAIVIFWIVSLTLNSVIVFIPGVIVSYLLYLNTFYKKTPNPERILPLYLLALGIQFIHFTEEYLTDFTIEVPKLLGREEYPLDYWLVFNMVAYFVFIIGGIILFKKIKELMIIPLFFILVGVLLNSIGHILISLYVGGYFSGLYTALIYIVIGPILIKRVLDETKVVKMD</sequence>
<feature type="transmembrane region" description="Helical" evidence="1">
    <location>
        <begin position="7"/>
        <end position="26"/>
    </location>
</feature>
<dbReference type="EMBL" id="QTTQ01000004">
    <property type="protein sequence ID" value="REE84461.1"/>
    <property type="molecule type" value="Genomic_DNA"/>
</dbReference>
<accession>A0A3D9S2S2</accession>
<keyword evidence="1" id="KW-1133">Transmembrane helix</keyword>
<keyword evidence="1" id="KW-0472">Membrane</keyword>
<keyword evidence="1" id="KW-0812">Transmembrane</keyword>
<dbReference type="Proteomes" id="UP000256429">
    <property type="component" value="Unassembled WGS sequence"/>
</dbReference>
<reference evidence="2 3" key="1">
    <citation type="submission" date="2018-08" db="EMBL/GenBank/DDBJ databases">
        <title>Genomic Encyclopedia of Type Strains, Phase III (KMG-III): the genomes of soil and plant-associated and newly described type strains.</title>
        <authorList>
            <person name="Whitman W."/>
        </authorList>
    </citation>
    <scope>NUCLEOTIDE SEQUENCE [LARGE SCALE GENOMIC DNA]</scope>
    <source>
        <strain evidence="2 3">325-5</strain>
    </source>
</reference>
<keyword evidence="3" id="KW-1185">Reference proteome</keyword>
<dbReference type="OrthoDB" id="339302at2"/>
<evidence type="ECO:0000313" key="2">
    <source>
        <dbReference type="EMBL" id="REE84461.1"/>
    </source>
</evidence>
<feature type="transmembrane region" description="Helical" evidence="1">
    <location>
        <begin position="63"/>
        <end position="80"/>
    </location>
</feature>
<evidence type="ECO:0000313" key="3">
    <source>
        <dbReference type="Proteomes" id="UP000256429"/>
    </source>
</evidence>
<feature type="transmembrane region" description="Helical" evidence="1">
    <location>
        <begin position="32"/>
        <end position="51"/>
    </location>
</feature>
<gene>
    <name evidence="2" type="ORF">BX611_0009</name>
</gene>
<comment type="caution">
    <text evidence="2">The sequence shown here is derived from an EMBL/GenBank/DDBJ whole genome shotgun (WGS) entry which is preliminary data.</text>
</comment>
<evidence type="ECO:0000256" key="1">
    <source>
        <dbReference type="SAM" id="Phobius"/>
    </source>
</evidence>
<feature type="transmembrane region" description="Helical" evidence="1">
    <location>
        <begin position="100"/>
        <end position="120"/>
    </location>
</feature>
<protein>
    <recommendedName>
        <fullName evidence="4">HXXEE domain-containing protein</fullName>
    </recommendedName>
</protein>
<dbReference type="RefSeq" id="WP_115877456.1">
    <property type="nucleotide sequence ID" value="NZ_QTTQ01000004.1"/>
</dbReference>
<dbReference type="InterPro" id="IPR025671">
    <property type="entry name" value="HXXEE"/>
</dbReference>
<proteinExistence type="predicted"/>
<evidence type="ECO:0008006" key="4">
    <source>
        <dbReference type="Google" id="ProtNLM"/>
    </source>
</evidence>
<organism evidence="2 3">
    <name type="scientific">Lutibacter oceani</name>
    <dbReference type="NCBI Taxonomy" id="1853311"/>
    <lineage>
        <taxon>Bacteria</taxon>
        <taxon>Pseudomonadati</taxon>
        <taxon>Bacteroidota</taxon>
        <taxon>Flavobacteriia</taxon>
        <taxon>Flavobacteriales</taxon>
        <taxon>Flavobacteriaceae</taxon>
        <taxon>Lutibacter</taxon>
    </lineage>
</organism>
<dbReference type="Pfam" id="PF13787">
    <property type="entry name" value="HXXEE"/>
    <property type="match status" value="1"/>
</dbReference>
<feature type="transmembrane region" description="Helical" evidence="1">
    <location>
        <begin position="127"/>
        <end position="152"/>
    </location>
</feature>
<dbReference type="AlphaFoldDB" id="A0A3D9S2S2"/>